<reference evidence="1 2" key="1">
    <citation type="journal article" date="2022" name="New Phytol.">
        <title>Ecological generalism drives hyperdiversity of secondary metabolite gene clusters in xylarialean endophytes.</title>
        <authorList>
            <person name="Franco M.E.E."/>
            <person name="Wisecaver J.H."/>
            <person name="Arnold A.E."/>
            <person name="Ju Y.M."/>
            <person name="Slot J.C."/>
            <person name="Ahrendt S."/>
            <person name="Moore L.P."/>
            <person name="Eastman K.E."/>
            <person name="Scott K."/>
            <person name="Konkel Z."/>
            <person name="Mondo S.J."/>
            <person name="Kuo A."/>
            <person name="Hayes R.D."/>
            <person name="Haridas S."/>
            <person name="Andreopoulos B."/>
            <person name="Riley R."/>
            <person name="LaButti K."/>
            <person name="Pangilinan J."/>
            <person name="Lipzen A."/>
            <person name="Amirebrahimi M."/>
            <person name="Yan J."/>
            <person name="Adam C."/>
            <person name="Keymanesh K."/>
            <person name="Ng V."/>
            <person name="Louie K."/>
            <person name="Northen T."/>
            <person name="Drula E."/>
            <person name="Henrissat B."/>
            <person name="Hsieh H.M."/>
            <person name="Youens-Clark K."/>
            <person name="Lutzoni F."/>
            <person name="Miadlikowska J."/>
            <person name="Eastwood D.C."/>
            <person name="Hamelin R.C."/>
            <person name="Grigoriev I.V."/>
            <person name="U'Ren J.M."/>
        </authorList>
    </citation>
    <scope>NUCLEOTIDE SEQUENCE [LARGE SCALE GENOMIC DNA]</scope>
    <source>
        <strain evidence="1 2">ER1909</strain>
    </source>
</reference>
<accession>A0ACC0CKU1</accession>
<gene>
    <name evidence="1" type="ORF">F4821DRAFT_250043</name>
</gene>
<organism evidence="1 2">
    <name type="scientific">Hypoxylon rubiginosum</name>
    <dbReference type="NCBI Taxonomy" id="110542"/>
    <lineage>
        <taxon>Eukaryota</taxon>
        <taxon>Fungi</taxon>
        <taxon>Dikarya</taxon>
        <taxon>Ascomycota</taxon>
        <taxon>Pezizomycotina</taxon>
        <taxon>Sordariomycetes</taxon>
        <taxon>Xylariomycetidae</taxon>
        <taxon>Xylariales</taxon>
        <taxon>Hypoxylaceae</taxon>
        <taxon>Hypoxylon</taxon>
    </lineage>
</organism>
<name>A0ACC0CKU1_9PEZI</name>
<dbReference type="Proteomes" id="UP001497680">
    <property type="component" value="Unassembled WGS sequence"/>
</dbReference>
<evidence type="ECO:0000313" key="2">
    <source>
        <dbReference type="Proteomes" id="UP001497680"/>
    </source>
</evidence>
<evidence type="ECO:0000313" key="1">
    <source>
        <dbReference type="EMBL" id="KAI6081077.1"/>
    </source>
</evidence>
<comment type="caution">
    <text evidence="1">The sequence shown here is derived from an EMBL/GenBank/DDBJ whole genome shotgun (WGS) entry which is preliminary data.</text>
</comment>
<dbReference type="EMBL" id="MU394408">
    <property type="protein sequence ID" value="KAI6081077.1"/>
    <property type="molecule type" value="Genomic_DNA"/>
</dbReference>
<proteinExistence type="predicted"/>
<protein>
    <submittedName>
        <fullName evidence="1">Uncharacterized protein</fullName>
    </submittedName>
</protein>
<sequence length="656" mass="73692">MSGIEFIVGTTLASIPLALEAYDRSGRVFEIFKTFKHYPREVILLEAKLSNQRTIFRNNAVILLTAITKDRLKVQEVMKRPSSPVARKDLAVASPYEHRLDTLDESFSSCRQTAEQVNSSLQFLYAQFETFRAEVDEKREEMSNSEWLKHVRTRFKLGLYKPKIGQAIDELRGLNTDFGLITEQIVKSLREILNEHTDVGIIPRKSIRSLNILNRYHRVRYASAALHSTLQVRWMCSSHRRHVFDVRVLNCGSDQAKGKGRASVLPYITCELAITHDGSCASKCPLRLEIEQACESDDEDSGIAQTSEEKTNLYELSTVLENNAGGFKLDAPVTKASKFRRLFGGSRKGRQQQPEANAASQLPALMRPLAALNIKSSSGTVITNTVVTNVASLDLSQVDDFCRRSETVARDCGGRALLGSWQDPHAKWFCVPSTQQTTSQSLSEMIRWIAEEPVLRSLPRPLLVELAGDVAEGLMEFYSTPWLAHTNLGHNVRYFNPAVESPAMASHLEGPYFVARVDSTETNPRPPSTNLLEARDAEFAEARNKLLFNFGILLLEIGFGQPWHQLKQSVMKSSARTKEGSELSDYRVAEKLAQLLVRQMGLGYPKIIRKCLGCDFGLGETDLDNEDLQRRFVDDVVLGLQRLKEHMSEMNLALLG</sequence>
<keyword evidence="2" id="KW-1185">Reference proteome</keyword>